<dbReference type="PANTHER" id="PTHR30632">
    <property type="entry name" value="MOLYBDATE-BINDING PERIPLASMIC PROTEIN"/>
    <property type="match status" value="1"/>
</dbReference>
<protein>
    <submittedName>
        <fullName evidence="4">Molybdate ABC transporter substrate-binding protein</fullName>
    </submittedName>
</protein>
<dbReference type="Gene3D" id="3.40.190.10">
    <property type="entry name" value="Periplasmic binding protein-like II"/>
    <property type="match status" value="2"/>
</dbReference>
<dbReference type="SUPFAM" id="SSF53850">
    <property type="entry name" value="Periplasmic binding protein-like II"/>
    <property type="match status" value="1"/>
</dbReference>
<organism evidence="4 5">
    <name type="scientific">Kitasatospora cinereorecta</name>
    <dbReference type="NCBI Taxonomy" id="285560"/>
    <lineage>
        <taxon>Bacteria</taxon>
        <taxon>Bacillati</taxon>
        <taxon>Actinomycetota</taxon>
        <taxon>Actinomycetes</taxon>
        <taxon>Kitasatosporales</taxon>
        <taxon>Streptomycetaceae</taxon>
        <taxon>Kitasatospora</taxon>
    </lineage>
</organism>
<evidence type="ECO:0000256" key="1">
    <source>
        <dbReference type="ARBA" id="ARBA00009175"/>
    </source>
</evidence>
<gene>
    <name evidence="4" type="primary">modA</name>
    <name evidence="4" type="ORF">ACFPZF_08445</name>
</gene>
<dbReference type="Pfam" id="PF13531">
    <property type="entry name" value="SBP_bac_11"/>
    <property type="match status" value="1"/>
</dbReference>
<dbReference type="EMBL" id="JBHSOC010000011">
    <property type="protein sequence ID" value="MFC5641391.1"/>
    <property type="molecule type" value="Genomic_DNA"/>
</dbReference>
<evidence type="ECO:0000256" key="3">
    <source>
        <dbReference type="ARBA" id="ARBA00022729"/>
    </source>
</evidence>
<sequence length="166" mass="17067">MHGHSDVTRDAGDAAGTPKVFVRNQLEIATTPGNPKHIDNLQGLSASGLKVVLCAKEVPCGAASQKALAAGKVQVTPVSYEQDVKAALSKVELNEADASLVYRTDVKSAAGKVDGVIFPEASSAINDYPTAPLAHAPNSAAAQAFVAYVESPQGQQVLKNAGFLSA</sequence>
<proteinExistence type="inferred from homology"/>
<comment type="similarity">
    <text evidence="1">Belongs to the bacterial solute-binding protein ModA family.</text>
</comment>
<evidence type="ECO:0000313" key="5">
    <source>
        <dbReference type="Proteomes" id="UP001596066"/>
    </source>
</evidence>
<dbReference type="PANTHER" id="PTHR30632:SF0">
    <property type="entry name" value="SULFATE-BINDING PROTEIN"/>
    <property type="match status" value="1"/>
</dbReference>
<keyword evidence="3" id="KW-0732">Signal</keyword>
<reference evidence="5" key="1">
    <citation type="journal article" date="2019" name="Int. J. Syst. Evol. Microbiol.">
        <title>The Global Catalogue of Microorganisms (GCM) 10K type strain sequencing project: providing services to taxonomists for standard genome sequencing and annotation.</title>
        <authorList>
            <consortium name="The Broad Institute Genomics Platform"/>
            <consortium name="The Broad Institute Genome Sequencing Center for Infectious Disease"/>
            <person name="Wu L."/>
            <person name="Ma J."/>
        </authorList>
    </citation>
    <scope>NUCLEOTIDE SEQUENCE [LARGE SCALE GENOMIC DNA]</scope>
    <source>
        <strain evidence="5">CGMCC 4.1622</strain>
    </source>
</reference>
<keyword evidence="2" id="KW-0479">Metal-binding</keyword>
<dbReference type="InterPro" id="IPR005950">
    <property type="entry name" value="ModA"/>
</dbReference>
<keyword evidence="5" id="KW-1185">Reference proteome</keyword>
<dbReference type="RefSeq" id="WP_380230843.1">
    <property type="nucleotide sequence ID" value="NZ_BAAAUA010000013.1"/>
</dbReference>
<dbReference type="InterPro" id="IPR050682">
    <property type="entry name" value="ModA/WtpA"/>
</dbReference>
<comment type="caution">
    <text evidence="4">The sequence shown here is derived from an EMBL/GenBank/DDBJ whole genome shotgun (WGS) entry which is preliminary data.</text>
</comment>
<dbReference type="Proteomes" id="UP001596066">
    <property type="component" value="Unassembled WGS sequence"/>
</dbReference>
<evidence type="ECO:0000256" key="2">
    <source>
        <dbReference type="ARBA" id="ARBA00022723"/>
    </source>
</evidence>
<dbReference type="NCBIfam" id="TIGR01256">
    <property type="entry name" value="modA"/>
    <property type="match status" value="1"/>
</dbReference>
<accession>A0ABW0V6B1</accession>
<evidence type="ECO:0000313" key="4">
    <source>
        <dbReference type="EMBL" id="MFC5641391.1"/>
    </source>
</evidence>
<name>A0ABW0V6B1_9ACTN</name>